<proteinExistence type="predicted"/>
<feature type="compositionally biased region" description="Basic and acidic residues" evidence="1">
    <location>
        <begin position="1"/>
        <end position="11"/>
    </location>
</feature>
<name>A0A565CHS8_9BRAS</name>
<evidence type="ECO:0000256" key="1">
    <source>
        <dbReference type="SAM" id="MobiDB-lite"/>
    </source>
</evidence>
<comment type="caution">
    <text evidence="2">The sequence shown here is derived from an EMBL/GenBank/DDBJ whole genome shotgun (WGS) entry which is preliminary data.</text>
</comment>
<evidence type="ECO:0000313" key="3">
    <source>
        <dbReference type="Proteomes" id="UP000489600"/>
    </source>
</evidence>
<dbReference type="PANTHER" id="PTHR31228">
    <property type="entry name" value="CYSTATIN/MONELLIN SUPERFAMILY PROTEIN"/>
    <property type="match status" value="1"/>
</dbReference>
<dbReference type="EMBL" id="CABITT030000008">
    <property type="protein sequence ID" value="VVB13278.1"/>
    <property type="molecule type" value="Genomic_DNA"/>
</dbReference>
<evidence type="ECO:0000313" key="2">
    <source>
        <dbReference type="EMBL" id="VVB13278.1"/>
    </source>
</evidence>
<dbReference type="Proteomes" id="UP000489600">
    <property type="component" value="Unassembled WGS sequence"/>
</dbReference>
<dbReference type="AlphaFoldDB" id="A0A565CHS8"/>
<gene>
    <name evidence="2" type="ORF">ANE_LOCUS23722</name>
</gene>
<keyword evidence="3" id="KW-1185">Reference proteome</keyword>
<organism evidence="2 3">
    <name type="scientific">Arabis nemorensis</name>
    <dbReference type="NCBI Taxonomy" id="586526"/>
    <lineage>
        <taxon>Eukaryota</taxon>
        <taxon>Viridiplantae</taxon>
        <taxon>Streptophyta</taxon>
        <taxon>Embryophyta</taxon>
        <taxon>Tracheophyta</taxon>
        <taxon>Spermatophyta</taxon>
        <taxon>Magnoliopsida</taxon>
        <taxon>eudicotyledons</taxon>
        <taxon>Gunneridae</taxon>
        <taxon>Pentapetalae</taxon>
        <taxon>rosids</taxon>
        <taxon>malvids</taxon>
        <taxon>Brassicales</taxon>
        <taxon>Brassicaceae</taxon>
        <taxon>Arabideae</taxon>
        <taxon>Arabis</taxon>
    </lineage>
</organism>
<protein>
    <submittedName>
        <fullName evidence="2">Uncharacterized protein</fullName>
    </submittedName>
</protein>
<sequence length="141" mass="16528">MISAIESERFKPPSPKRLKSEKPSRFKFDPEDLRRFEEEWGKSEGFDVDLSKLRNTFSCGSVDLEDDDFVEPDSEDETNRDWLNTLCKMAVSYYKEKTDIRLEFFKALRANYHPSAAITLYITFEANDPLDGLDHDEFIEI</sequence>
<feature type="region of interest" description="Disordered" evidence="1">
    <location>
        <begin position="1"/>
        <end position="24"/>
    </location>
</feature>
<dbReference type="PANTHER" id="PTHR31228:SF22">
    <property type="entry name" value="CYSTATIN_MONELLIN SUPERFAMILY PROTEIN"/>
    <property type="match status" value="1"/>
</dbReference>
<dbReference type="OrthoDB" id="1073914at2759"/>
<accession>A0A565CHS8</accession>
<dbReference type="InterPro" id="IPR006525">
    <property type="entry name" value="Cystatin-related_pln"/>
</dbReference>
<reference evidence="2" key="1">
    <citation type="submission" date="2019-07" db="EMBL/GenBank/DDBJ databases">
        <authorList>
            <person name="Dittberner H."/>
        </authorList>
    </citation>
    <scope>NUCLEOTIDE SEQUENCE [LARGE SCALE GENOMIC DNA]</scope>
</reference>
<dbReference type="NCBIfam" id="TIGR01638">
    <property type="entry name" value="Atha_cystat_rel"/>
    <property type="match status" value="1"/>
</dbReference>